<dbReference type="PANTHER" id="PTHR43798:SF31">
    <property type="entry name" value="AB HYDROLASE SUPERFAMILY PROTEIN YCLE"/>
    <property type="match status" value="1"/>
</dbReference>
<sequence>MTIAHKIVGRGPIKVIALHGWFGTSEGWGMLPELVDPEAYTYALIDYRGYGARQDEAGEYTLEEISADTLALADELGWDRFAVIGHSMGGAAALRVLADAPERVTAVIGISPVPASGVPFDADSEALFTGAENEDGNRYAILDFTTGNRQSAYWLRQMTQFSVDFTTRPAFGAYLRSWAGADFVADLPQTTIPVTTIVGEHDPALGAETMKATWMEQLPQCRLDVLANAGHYAMFEAPVALVTSIEKALSPLQ</sequence>
<dbReference type="Gene3D" id="3.40.50.1820">
    <property type="entry name" value="alpha/beta hydrolase"/>
    <property type="match status" value="1"/>
</dbReference>
<evidence type="ECO:0000259" key="2">
    <source>
        <dbReference type="Pfam" id="PF00561"/>
    </source>
</evidence>
<feature type="domain" description="AB hydrolase-1" evidence="2">
    <location>
        <begin position="15"/>
        <end position="238"/>
    </location>
</feature>
<keyword evidence="4" id="KW-1185">Reference proteome</keyword>
<dbReference type="OrthoDB" id="9780765at2"/>
<dbReference type="SUPFAM" id="SSF53474">
    <property type="entry name" value="alpha/beta-Hydrolases"/>
    <property type="match status" value="1"/>
</dbReference>
<dbReference type="Pfam" id="PF00561">
    <property type="entry name" value="Abhydrolase_1"/>
    <property type="match status" value="1"/>
</dbReference>
<proteinExistence type="predicted"/>
<dbReference type="InterPro" id="IPR050266">
    <property type="entry name" value="AB_hydrolase_sf"/>
</dbReference>
<comment type="caution">
    <text evidence="3">The sequence shown here is derived from an EMBL/GenBank/DDBJ whole genome shotgun (WGS) entry which is preliminary data.</text>
</comment>
<dbReference type="PANTHER" id="PTHR43798">
    <property type="entry name" value="MONOACYLGLYCEROL LIPASE"/>
    <property type="match status" value="1"/>
</dbReference>
<dbReference type="InterPro" id="IPR029058">
    <property type="entry name" value="AB_hydrolase_fold"/>
</dbReference>
<dbReference type="GO" id="GO:0016020">
    <property type="term" value="C:membrane"/>
    <property type="evidence" value="ECO:0007669"/>
    <property type="project" value="TreeGrafter"/>
</dbReference>
<dbReference type="GO" id="GO:0016787">
    <property type="term" value="F:hydrolase activity"/>
    <property type="evidence" value="ECO:0007669"/>
    <property type="project" value="UniProtKB-KW"/>
</dbReference>
<name>A0A3S3AD21_9NOCA</name>
<accession>A0A3S3AD21</accession>
<evidence type="ECO:0000313" key="4">
    <source>
        <dbReference type="Proteomes" id="UP000286208"/>
    </source>
</evidence>
<protein>
    <submittedName>
        <fullName evidence="3">Alpha/beta hydrolase</fullName>
    </submittedName>
</protein>
<dbReference type="Proteomes" id="UP000286208">
    <property type="component" value="Unassembled WGS sequence"/>
</dbReference>
<dbReference type="InterPro" id="IPR000073">
    <property type="entry name" value="AB_hydrolase_1"/>
</dbReference>
<evidence type="ECO:0000313" key="3">
    <source>
        <dbReference type="EMBL" id="RVW07376.1"/>
    </source>
</evidence>
<reference evidence="3 4" key="1">
    <citation type="submission" date="2018-11" db="EMBL/GenBank/DDBJ databases">
        <title>Rhodococcus spongicola sp. nov. and Rhodococcus xishaensis sp. nov. from marine sponges.</title>
        <authorList>
            <person name="Li L."/>
            <person name="Lin H.W."/>
        </authorList>
    </citation>
    <scope>NUCLEOTIDE SEQUENCE [LARGE SCALE GENOMIC DNA]</scope>
    <source>
        <strain evidence="3 4">CCTCC AB2014297</strain>
    </source>
</reference>
<dbReference type="RefSeq" id="WP_127918381.1">
    <property type="nucleotide sequence ID" value="NZ_RKLP01000013.1"/>
</dbReference>
<dbReference type="AlphaFoldDB" id="A0A3S3AD21"/>
<gene>
    <name evidence="3" type="ORF">EGT67_22880</name>
</gene>
<keyword evidence="1 3" id="KW-0378">Hydrolase</keyword>
<evidence type="ECO:0000256" key="1">
    <source>
        <dbReference type="ARBA" id="ARBA00022801"/>
    </source>
</evidence>
<dbReference type="EMBL" id="RKLP01000013">
    <property type="protein sequence ID" value="RVW07376.1"/>
    <property type="molecule type" value="Genomic_DNA"/>
</dbReference>
<organism evidence="3 4">
    <name type="scientific">Prescottella agglutinans</name>
    <dbReference type="NCBI Taxonomy" id="1644129"/>
    <lineage>
        <taxon>Bacteria</taxon>
        <taxon>Bacillati</taxon>
        <taxon>Actinomycetota</taxon>
        <taxon>Actinomycetes</taxon>
        <taxon>Mycobacteriales</taxon>
        <taxon>Nocardiaceae</taxon>
        <taxon>Prescottella</taxon>
    </lineage>
</organism>